<dbReference type="InterPro" id="IPR002878">
    <property type="entry name" value="ChsH2_C"/>
</dbReference>
<dbReference type="Gene3D" id="6.10.30.10">
    <property type="match status" value="1"/>
</dbReference>
<evidence type="ECO:0000313" key="3">
    <source>
        <dbReference type="EMBL" id="MDO1531744.1"/>
    </source>
</evidence>
<evidence type="ECO:0000313" key="4">
    <source>
        <dbReference type="Proteomes" id="UP001169027"/>
    </source>
</evidence>
<dbReference type="Pfam" id="PF00106">
    <property type="entry name" value="adh_short"/>
    <property type="match status" value="1"/>
</dbReference>
<organism evidence="3 4">
    <name type="scientific">Variovorax ginsengisoli</name>
    <dbReference type="NCBI Taxonomy" id="363844"/>
    <lineage>
        <taxon>Bacteria</taxon>
        <taxon>Pseudomonadati</taxon>
        <taxon>Pseudomonadota</taxon>
        <taxon>Betaproteobacteria</taxon>
        <taxon>Burkholderiales</taxon>
        <taxon>Comamonadaceae</taxon>
        <taxon>Variovorax</taxon>
    </lineage>
</organism>
<dbReference type="Pfam" id="PF12172">
    <property type="entry name" value="zf-ChsH2"/>
    <property type="match status" value="1"/>
</dbReference>
<dbReference type="PANTHER" id="PTHR34075">
    <property type="entry name" value="BLR3430 PROTEIN"/>
    <property type="match status" value="1"/>
</dbReference>
<dbReference type="Pfam" id="PF01796">
    <property type="entry name" value="OB_ChsH2_C"/>
    <property type="match status" value="1"/>
</dbReference>
<dbReference type="EMBL" id="JAUKVY010000003">
    <property type="protein sequence ID" value="MDO1531744.1"/>
    <property type="molecule type" value="Genomic_DNA"/>
</dbReference>
<dbReference type="PANTHER" id="PTHR34075:SF5">
    <property type="entry name" value="BLR3430 PROTEIN"/>
    <property type="match status" value="1"/>
</dbReference>
<dbReference type="InterPro" id="IPR052513">
    <property type="entry name" value="Thioester_dehydratase-like"/>
</dbReference>
<evidence type="ECO:0000259" key="1">
    <source>
        <dbReference type="Pfam" id="PF01796"/>
    </source>
</evidence>
<dbReference type="InterPro" id="IPR036291">
    <property type="entry name" value="NAD(P)-bd_dom_sf"/>
</dbReference>
<comment type="caution">
    <text evidence="3">The sequence shown here is derived from an EMBL/GenBank/DDBJ whole genome shotgun (WGS) entry which is preliminary data.</text>
</comment>
<dbReference type="InterPro" id="IPR022002">
    <property type="entry name" value="ChsH2_Znr"/>
</dbReference>
<accession>A0ABT8RYJ8</accession>
<keyword evidence="4" id="KW-1185">Reference proteome</keyword>
<proteinExistence type="predicted"/>
<dbReference type="PRINTS" id="PR00081">
    <property type="entry name" value="GDHRDH"/>
</dbReference>
<dbReference type="SUPFAM" id="SSF51735">
    <property type="entry name" value="NAD(P)-binding Rossmann-fold domains"/>
    <property type="match status" value="1"/>
</dbReference>
<evidence type="ECO:0000259" key="2">
    <source>
        <dbReference type="Pfam" id="PF12172"/>
    </source>
</evidence>
<name>A0ABT8RYJ8_9BURK</name>
<gene>
    <name evidence="3" type="ORF">Q2T77_05530</name>
</gene>
<dbReference type="Proteomes" id="UP001169027">
    <property type="component" value="Unassembled WGS sequence"/>
</dbReference>
<dbReference type="RefSeq" id="WP_301805194.1">
    <property type="nucleotide sequence ID" value="NZ_JAUJZH010000003.1"/>
</dbReference>
<dbReference type="InterPro" id="IPR012340">
    <property type="entry name" value="NA-bd_OB-fold"/>
</dbReference>
<feature type="domain" description="ChsH2 C-terminal OB-fold" evidence="1">
    <location>
        <begin position="72"/>
        <end position="136"/>
    </location>
</feature>
<feature type="domain" description="ChsH2 rubredoxin-like zinc ribbon" evidence="2">
    <location>
        <begin position="36"/>
        <end position="70"/>
    </location>
</feature>
<protein>
    <submittedName>
        <fullName evidence="3">SDR family NAD(P)-dependent oxidoreductase</fullName>
    </submittedName>
</protein>
<dbReference type="InterPro" id="IPR002347">
    <property type="entry name" value="SDR_fam"/>
</dbReference>
<dbReference type="SUPFAM" id="SSF50249">
    <property type="entry name" value="Nucleic acid-binding proteins"/>
    <property type="match status" value="1"/>
</dbReference>
<sequence>MTMPLMRPKRKNPVLRTRQMNLPPWARGRVALGITAAAAEGRFELQTCEDCGTVQYPPREACHKCLSPRLHWQEQNGEGALLSSTTLHHSNDLFFRERLPWRLGLVQLDAGPTLMVHLHGEVGEAPARVRVGARLDRAGQAVLIGFPNEGSAHMADDKMLREMTSDPKFRKVLVTDGKTEVGQAIVRALVKAGADIVWVGHAEPWKKMGGLEDITALPQVTLVPLDLTNGRSVSELAGEIGGKVDIVINNAEVHRSFGIGSRRGTDVAKAEMDINYFGLLRLAQEFGPALKGRSADGATGATAWVNLLSIYALSNFPPHGTFSASKAAAHSLAQCLRAEMRPAGIRVINVFPGPIDDEWNQHTPPPKLAGSALANAIVKALRDGVEDVYPGDVAQEWLERWRDNPKILERELAAGG</sequence>
<reference evidence="3" key="1">
    <citation type="submission" date="2023-06" db="EMBL/GenBank/DDBJ databases">
        <authorList>
            <person name="Jiang Y."/>
            <person name="Liu Q."/>
        </authorList>
    </citation>
    <scope>NUCLEOTIDE SEQUENCE</scope>
    <source>
        <strain evidence="3">CGMCC 1.12090</strain>
    </source>
</reference>
<dbReference type="Gene3D" id="3.40.50.720">
    <property type="entry name" value="NAD(P)-binding Rossmann-like Domain"/>
    <property type="match status" value="1"/>
</dbReference>